<name>S7VTM2_9FLAO</name>
<comment type="caution">
    <text evidence="1">The sequence shown here is derived from an EMBL/GenBank/DDBJ whole genome shotgun (WGS) entry which is preliminary data.</text>
</comment>
<dbReference type="eggNOG" id="ENOG5033TQW">
    <property type="taxonomic scope" value="Bacteria"/>
</dbReference>
<organism evidence="1 2">
    <name type="scientific">Winogradskyella psychrotolerans RS-3</name>
    <dbReference type="NCBI Taxonomy" id="641526"/>
    <lineage>
        <taxon>Bacteria</taxon>
        <taxon>Pseudomonadati</taxon>
        <taxon>Bacteroidota</taxon>
        <taxon>Flavobacteriia</taxon>
        <taxon>Flavobacteriales</taxon>
        <taxon>Flavobacteriaceae</taxon>
        <taxon>Winogradskyella</taxon>
    </lineage>
</organism>
<dbReference type="AlphaFoldDB" id="S7VTM2"/>
<sequence length="256" mass="29268">MIKNISTLLVLLLTSISFGQNIILLQNTNPKAKELKHSLNSTKDSLMLGCDSKILKVEIFNENYEQLIIVEANNTKISLKDIPNGNFIIETRIDEKIIVMDLIKHDDYNDTSNSGLYHNMEQIIEGKGMMLDEELKVIKSSPNKSIEFILTGGKAKNHSAKNQKYFWTETQIINESGSSKTMRLADQKSVDKMIHRHKLEINSDSGKLNKLTVWEVYNKGEFMENQVSNPEFVYSSSTDLYNHIPYYSTTNNIQNL</sequence>
<keyword evidence="2" id="KW-1185">Reference proteome</keyword>
<evidence type="ECO:0000313" key="1">
    <source>
        <dbReference type="EMBL" id="EPR72687.1"/>
    </source>
</evidence>
<accession>S7VTM2</accession>
<dbReference type="STRING" id="641526.ADIWIN_2300"/>
<dbReference type="RefSeq" id="WP_020895212.1">
    <property type="nucleotide sequence ID" value="NZ_ATMR01000102.1"/>
</dbReference>
<evidence type="ECO:0000313" key="2">
    <source>
        <dbReference type="Proteomes" id="UP000014962"/>
    </source>
</evidence>
<reference evidence="1 2" key="1">
    <citation type="journal article" date="2013" name="Genome Announc.">
        <title>Draft Genome Sequence of Winogradskyella psychrotolerans RS-3T, Isolated from the Marine Transect of Kongsfjorden, Ny-Alesund, Svalbard, Arctic Ocean.</title>
        <authorList>
            <person name="Kumar Pinnaka A."/>
            <person name="Ara S."/>
            <person name="Singh A."/>
            <person name="Shivaji S."/>
        </authorList>
    </citation>
    <scope>NUCLEOTIDE SEQUENCE [LARGE SCALE GENOMIC DNA]</scope>
    <source>
        <strain evidence="1 2">RS-3</strain>
    </source>
</reference>
<protein>
    <submittedName>
        <fullName evidence="1">Uncharacterized protein</fullName>
    </submittedName>
</protein>
<gene>
    <name evidence="1" type="ORF">ADIWIN_2300</name>
</gene>
<dbReference type="Proteomes" id="UP000014962">
    <property type="component" value="Unassembled WGS sequence"/>
</dbReference>
<proteinExistence type="predicted"/>
<dbReference type="EMBL" id="ATMR01000102">
    <property type="protein sequence ID" value="EPR72687.1"/>
    <property type="molecule type" value="Genomic_DNA"/>
</dbReference>
<dbReference type="OrthoDB" id="1417838at2"/>